<comment type="caution">
    <text evidence="2">The sequence shown here is derived from an EMBL/GenBank/DDBJ whole genome shotgun (WGS) entry which is preliminary data.</text>
</comment>
<keyword evidence="3" id="KW-1185">Reference proteome</keyword>
<feature type="region of interest" description="Disordered" evidence="1">
    <location>
        <begin position="1"/>
        <end position="64"/>
    </location>
</feature>
<dbReference type="EMBL" id="SMAO01000004">
    <property type="protein sequence ID" value="TCT21193.1"/>
    <property type="molecule type" value="Genomic_DNA"/>
</dbReference>
<sequence>MGRYCPLSASLTDQSSAASRRRSRNGQINPISQINRHHRGMSQSSRSHRRQISKRPTAGIRTAAGVRSAGVTAAGIRSPGVGSTAGTISARSAGVAAAGISTAAAVVALVKSAGVSTAGSTAVGVGSRGRVGGRVRAVLSCAGDRAPSQTPLTRPLVHASTVALTTCSPSPYYPPPPQMRGAGAG</sequence>
<evidence type="ECO:0000313" key="3">
    <source>
        <dbReference type="Proteomes" id="UP000295717"/>
    </source>
</evidence>
<evidence type="ECO:0000313" key="2">
    <source>
        <dbReference type="EMBL" id="TCT21193.1"/>
    </source>
</evidence>
<accession>A0A4R3N2C3</accession>
<evidence type="ECO:0000256" key="1">
    <source>
        <dbReference type="SAM" id="MobiDB-lite"/>
    </source>
</evidence>
<proteinExistence type="predicted"/>
<gene>
    <name evidence="2" type="ORF">EDC35_10446</name>
</gene>
<feature type="compositionally biased region" description="Polar residues" evidence="1">
    <location>
        <begin position="25"/>
        <end position="34"/>
    </location>
</feature>
<organism evidence="2 3">
    <name type="scientific">Thiobaca trueperi</name>
    <dbReference type="NCBI Taxonomy" id="127458"/>
    <lineage>
        <taxon>Bacteria</taxon>
        <taxon>Pseudomonadati</taxon>
        <taxon>Pseudomonadota</taxon>
        <taxon>Gammaproteobacteria</taxon>
        <taxon>Chromatiales</taxon>
        <taxon>Chromatiaceae</taxon>
        <taxon>Thiobaca</taxon>
    </lineage>
</organism>
<name>A0A4R3N2C3_9GAMM</name>
<feature type="compositionally biased region" description="Basic residues" evidence="1">
    <location>
        <begin position="35"/>
        <end position="53"/>
    </location>
</feature>
<reference evidence="2 3" key="1">
    <citation type="submission" date="2019-03" db="EMBL/GenBank/DDBJ databases">
        <title>Genomic Encyclopedia of Type Strains, Phase IV (KMG-IV): sequencing the most valuable type-strain genomes for metagenomic binning, comparative biology and taxonomic classification.</title>
        <authorList>
            <person name="Goeker M."/>
        </authorList>
    </citation>
    <scope>NUCLEOTIDE SEQUENCE [LARGE SCALE GENOMIC DNA]</scope>
    <source>
        <strain evidence="2 3">DSM 13587</strain>
    </source>
</reference>
<protein>
    <submittedName>
        <fullName evidence="2">Uncharacterized protein</fullName>
    </submittedName>
</protein>
<dbReference type="AlphaFoldDB" id="A0A4R3N2C3"/>
<dbReference type="Proteomes" id="UP000295717">
    <property type="component" value="Unassembled WGS sequence"/>
</dbReference>